<sequence length="210" mass="22480">MNFYANNSSTSSKGFSASHNNLRKVIVVAAIVVVLAIVSAFVWPGWALNRQQAAQDAKTHVSSAKTPSIKAKDLPSTSTALLKSMPDTVLDFARVDAAASAKWSSASPLEEYTVKYSTGESGSDISLVVAQWSSRDLANKQYELLVDGLSGVDIASGKIQVSGKTTGSYVLKTESGNKSKASAVWQNDTAVFEITGSKQSVERFYKQFPM</sequence>
<dbReference type="AlphaFoldDB" id="A0A133NPY5"/>
<dbReference type="EMBL" id="LRQA01000033">
    <property type="protein sequence ID" value="KXA18353.1"/>
    <property type="molecule type" value="Genomic_DNA"/>
</dbReference>
<keyword evidence="1" id="KW-0812">Transmembrane</keyword>
<gene>
    <name evidence="2" type="ORF">HMPREF3216_00641</name>
</gene>
<keyword evidence="1" id="KW-0472">Membrane</keyword>
<dbReference type="Proteomes" id="UP000070558">
    <property type="component" value="Unassembled WGS sequence"/>
</dbReference>
<proteinExistence type="predicted"/>
<dbReference type="RefSeq" id="WP_060786855.1">
    <property type="nucleotide sequence ID" value="NZ_KQ956814.1"/>
</dbReference>
<accession>A0A133NPY5</accession>
<evidence type="ECO:0000313" key="2">
    <source>
        <dbReference type="EMBL" id="KXA18353.1"/>
    </source>
</evidence>
<evidence type="ECO:0000313" key="3">
    <source>
        <dbReference type="Proteomes" id="UP000070558"/>
    </source>
</evidence>
<keyword evidence="1" id="KW-1133">Transmembrane helix</keyword>
<protein>
    <submittedName>
        <fullName evidence="2">Uncharacterized protein</fullName>
    </submittedName>
</protein>
<feature type="transmembrane region" description="Helical" evidence="1">
    <location>
        <begin position="25"/>
        <end position="46"/>
    </location>
</feature>
<dbReference type="OrthoDB" id="3242799at2"/>
<organism evidence="2 3">
    <name type="scientific">Gardnerella vaginalis</name>
    <dbReference type="NCBI Taxonomy" id="2702"/>
    <lineage>
        <taxon>Bacteria</taxon>
        <taxon>Bacillati</taxon>
        <taxon>Actinomycetota</taxon>
        <taxon>Actinomycetes</taxon>
        <taxon>Bifidobacteriales</taxon>
        <taxon>Bifidobacteriaceae</taxon>
        <taxon>Gardnerella</taxon>
    </lineage>
</organism>
<evidence type="ECO:0000256" key="1">
    <source>
        <dbReference type="SAM" id="Phobius"/>
    </source>
</evidence>
<name>A0A133NPY5_GARVA</name>
<dbReference type="PATRIC" id="fig|2702.99.peg.628"/>
<reference evidence="2 3" key="1">
    <citation type="submission" date="2016-01" db="EMBL/GenBank/DDBJ databases">
        <authorList>
            <person name="Oliw E.H."/>
        </authorList>
    </citation>
    <scope>NUCLEOTIDE SEQUENCE [LARGE SCALE GENOMIC DNA]</scope>
    <source>
        <strain evidence="2 3">GED7760B</strain>
    </source>
</reference>
<comment type="caution">
    <text evidence="2">The sequence shown here is derived from an EMBL/GenBank/DDBJ whole genome shotgun (WGS) entry which is preliminary data.</text>
</comment>